<feature type="region of interest" description="Disordered" evidence="15">
    <location>
        <begin position="283"/>
        <end position="312"/>
    </location>
</feature>
<gene>
    <name evidence="19" type="primary">LOC113060909</name>
</gene>
<feature type="domain" description="D-isomer specific 2-hydroxyacid dehydrogenase NAD-binding" evidence="17">
    <location>
        <begin position="1002"/>
        <end position="1184"/>
    </location>
</feature>
<feature type="compositionally biased region" description="Basic and acidic residues" evidence="15">
    <location>
        <begin position="66"/>
        <end position="75"/>
    </location>
</feature>
<feature type="region of interest" description="Disordered" evidence="15">
    <location>
        <begin position="667"/>
        <end position="706"/>
    </location>
</feature>
<protein>
    <recommendedName>
        <fullName evidence="14">C-terminal-binding protein 2</fullName>
    </recommendedName>
</protein>
<evidence type="ECO:0000256" key="5">
    <source>
        <dbReference type="ARBA" id="ARBA00022553"/>
    </source>
</evidence>
<proteinExistence type="inferred from homology"/>
<dbReference type="FunFam" id="3.40.50.720:FF:001383">
    <property type="entry name" value="C-terminal-binding protein 2"/>
    <property type="match status" value="1"/>
</dbReference>
<evidence type="ECO:0000256" key="7">
    <source>
        <dbReference type="ARBA" id="ARBA00023002"/>
    </source>
</evidence>
<feature type="region of interest" description="Disordered" evidence="15">
    <location>
        <begin position="202"/>
        <end position="225"/>
    </location>
</feature>
<dbReference type="InterPro" id="IPR036291">
    <property type="entry name" value="NAD(P)-bd_dom_sf"/>
</dbReference>
<keyword evidence="12" id="KW-0539">Nucleus</keyword>
<dbReference type="Gene3D" id="3.40.50.720">
    <property type="entry name" value="NAD(P)-binding Rossmann-like Domain"/>
    <property type="match status" value="2"/>
</dbReference>
<keyword evidence="6" id="KW-0221">Differentiation</keyword>
<evidence type="ECO:0000256" key="3">
    <source>
        <dbReference type="ARBA" id="ARBA00022481"/>
    </source>
</evidence>
<keyword evidence="7" id="KW-0560">Oxidoreductase</keyword>
<reference evidence="19" key="1">
    <citation type="submission" date="2025-08" db="UniProtKB">
        <authorList>
            <consortium name="RefSeq"/>
        </authorList>
    </citation>
    <scope>IDENTIFICATION</scope>
    <source>
        <strain evidence="19">Wakin</strain>
        <tissue evidence="19">Muscle</tissue>
    </source>
</reference>
<dbReference type="Proteomes" id="UP000515129">
    <property type="component" value="Chromosome 42"/>
</dbReference>
<feature type="compositionally biased region" description="Basic and acidic residues" evidence="15">
    <location>
        <begin position="1294"/>
        <end position="1305"/>
    </location>
</feature>
<dbReference type="PANTHER" id="PTHR46029:SF3">
    <property type="entry name" value="C-TERMINAL-BINDING PROTEIN 2"/>
    <property type="match status" value="1"/>
</dbReference>
<dbReference type="InterPro" id="IPR006140">
    <property type="entry name" value="D-isomer_DH_NAD-bd"/>
</dbReference>
<feature type="region of interest" description="Disordered" evidence="15">
    <location>
        <begin position="46"/>
        <end position="107"/>
    </location>
</feature>
<feature type="compositionally biased region" description="Low complexity" evidence="15">
    <location>
        <begin position="300"/>
        <end position="312"/>
    </location>
</feature>
<dbReference type="RefSeq" id="XP_026085954.1">
    <property type="nucleotide sequence ID" value="XM_026230169.1"/>
</dbReference>
<feature type="region of interest" description="Disordered" evidence="15">
    <location>
        <begin position="166"/>
        <end position="186"/>
    </location>
</feature>
<evidence type="ECO:0000256" key="12">
    <source>
        <dbReference type="ARBA" id="ARBA00023242"/>
    </source>
</evidence>
<evidence type="ECO:0000256" key="10">
    <source>
        <dbReference type="ARBA" id="ARBA00023027"/>
    </source>
</evidence>
<dbReference type="GO" id="GO:0003713">
    <property type="term" value="F:transcription coactivator activity"/>
    <property type="evidence" value="ECO:0007669"/>
    <property type="project" value="TreeGrafter"/>
</dbReference>
<evidence type="ECO:0000259" key="17">
    <source>
        <dbReference type="Pfam" id="PF02826"/>
    </source>
</evidence>
<feature type="region of interest" description="Disordered" evidence="15">
    <location>
        <begin position="1268"/>
        <end position="1305"/>
    </location>
</feature>
<evidence type="ECO:0000256" key="9">
    <source>
        <dbReference type="ARBA" id="ARBA00023018"/>
    </source>
</evidence>
<comment type="similarity">
    <text evidence="2">Belongs to the D-isomer specific 2-hydroxyacid dehydrogenase family.</text>
</comment>
<dbReference type="GO" id="GO:0140297">
    <property type="term" value="F:DNA-binding transcription factor binding"/>
    <property type="evidence" value="ECO:0007669"/>
    <property type="project" value="TreeGrafter"/>
</dbReference>
<dbReference type="GO" id="GO:0001221">
    <property type="term" value="F:transcription coregulator binding"/>
    <property type="evidence" value="ECO:0007669"/>
    <property type="project" value="TreeGrafter"/>
</dbReference>
<dbReference type="InterPro" id="IPR043322">
    <property type="entry name" value="CtBP"/>
</dbReference>
<feature type="region of interest" description="Disordered" evidence="15">
    <location>
        <begin position="125"/>
        <end position="153"/>
    </location>
</feature>
<dbReference type="Pfam" id="PF02826">
    <property type="entry name" value="2-Hacid_dh_C"/>
    <property type="match status" value="1"/>
</dbReference>
<evidence type="ECO:0000256" key="1">
    <source>
        <dbReference type="ARBA" id="ARBA00004123"/>
    </source>
</evidence>
<keyword evidence="9" id="KW-0770">Synapse</keyword>
<keyword evidence="4" id="KW-0678">Repressor</keyword>
<dbReference type="CDD" id="cd05299">
    <property type="entry name" value="CtBP_dh"/>
    <property type="match status" value="1"/>
</dbReference>
<dbReference type="SUPFAM" id="SSF52283">
    <property type="entry name" value="Formate/glycerate dehydrogenase catalytic domain-like"/>
    <property type="match status" value="1"/>
</dbReference>
<dbReference type="PANTHER" id="PTHR46029">
    <property type="entry name" value="C-TERMINAL-BINDING PROTEIN"/>
    <property type="match status" value="1"/>
</dbReference>
<dbReference type="GeneID" id="113060909"/>
<dbReference type="GO" id="GO:0016616">
    <property type="term" value="F:oxidoreductase activity, acting on the CH-OH group of donors, NAD or NADP as acceptor"/>
    <property type="evidence" value="ECO:0007669"/>
    <property type="project" value="InterPro"/>
</dbReference>
<dbReference type="SUPFAM" id="SSF51735">
    <property type="entry name" value="NAD(P)-binding Rossmann-fold domains"/>
    <property type="match status" value="1"/>
</dbReference>
<dbReference type="KEGG" id="caua:113060909"/>
<keyword evidence="8" id="KW-0805">Transcription regulation</keyword>
<dbReference type="Pfam" id="PF00389">
    <property type="entry name" value="2-Hacid_dh"/>
    <property type="match status" value="1"/>
</dbReference>
<keyword evidence="5" id="KW-0597">Phosphoprotein</keyword>
<evidence type="ECO:0000256" key="6">
    <source>
        <dbReference type="ARBA" id="ARBA00022782"/>
    </source>
</evidence>
<accession>A0A6P6LN68</accession>
<evidence type="ECO:0000313" key="18">
    <source>
        <dbReference type="Proteomes" id="UP000515129"/>
    </source>
</evidence>
<evidence type="ECO:0000256" key="11">
    <source>
        <dbReference type="ARBA" id="ARBA00023163"/>
    </source>
</evidence>
<evidence type="ECO:0000256" key="4">
    <source>
        <dbReference type="ARBA" id="ARBA00022491"/>
    </source>
</evidence>
<evidence type="ECO:0000256" key="2">
    <source>
        <dbReference type="ARBA" id="ARBA00005854"/>
    </source>
</evidence>
<dbReference type="GO" id="GO:0030154">
    <property type="term" value="P:cell differentiation"/>
    <property type="evidence" value="ECO:0007669"/>
    <property type="project" value="UniProtKB-KW"/>
</dbReference>
<evidence type="ECO:0000256" key="15">
    <source>
        <dbReference type="SAM" id="MobiDB-lite"/>
    </source>
</evidence>
<keyword evidence="10" id="KW-0520">NAD</keyword>
<dbReference type="InterPro" id="IPR051638">
    <property type="entry name" value="CTBP_dehydrogenase"/>
</dbReference>
<feature type="domain" description="D-isomer specific 2-hydroxyacid dehydrogenase catalytic" evidence="16">
    <location>
        <begin position="905"/>
        <end position="1219"/>
    </location>
</feature>
<evidence type="ECO:0000256" key="14">
    <source>
        <dbReference type="ARBA" id="ARBA00073925"/>
    </source>
</evidence>
<evidence type="ECO:0000256" key="13">
    <source>
        <dbReference type="ARBA" id="ARBA00034103"/>
    </source>
</evidence>
<dbReference type="PROSITE" id="PS00671">
    <property type="entry name" value="D_2_HYDROXYACID_DH_3"/>
    <property type="match status" value="1"/>
</dbReference>
<name>A0A6P6LN68_CARAU</name>
<sequence>MLIASKQLPIGRSQSWDMLGGNEGHWEHSDGVYEQQARMAGRRNSLRYGTDAGGGWYEPPPGVRPPDLDLKREQDSYQESLYNQGYLDRPDPRNVRKNSVPELNSHYDRPAMAHRGSLARHNYYQQDSGMPQRPAEGSYHGEQPHSLNRSSSHYGMIASPRQLWEQSSGGRSCSAAAKPGIPPPPPPTVYDMGRIYREPSLPGPPPATPGTKMMQDGQRIPSRAPSPARYIMEPNSPRYGAEPPVSLTSHSVYSDVNGRSIDPHQPTPTCLVVEPVTQGMDGTARGMVMHPENPSPYTIQQQQQSQQQAQQQAQQQMQQQIQQQRMQQMQPAQPVQQMQPAQPVQQMQPAQQVQQMQQAQPVQHMQQAQPVQQMQQAQPVQPMQQTQPVQHMQQTQPVQHMQQAQPVQQMQQTQPVQHMQQAQPVQHMQQAQPVQQMQQTQPVQHMQQTQPVQHMQQAQPVQHMQQAQPVQHMQQAQPVQHMQQAQPVPQVQQVPQVHLVQQVPHMQPVAPPNPVYTPAPPTAPASVNTPSVATITAPLPHVPAQPFTAAPPPTVPQTPVVLVDPKKNVDPEFLALLQKEGVSESTITSLLQQGFDSTAMLAVMEENDVRSVAPNLGQARVLSRVVLCCKRPPEILPATPLHPSALVRGRSNSFSHRSDIYMHQPPPSTPGLESQYMQPPSTHMQTISPRMGEGCSRRPSSAPSQQLLETSGYPGARSAGVYGGAMVPVQPRPLSGYNPHAGLSMPPMTAVSQQVAIPSHLQGIPPQIHAMTQPFPALPAVPQPMTTSALPPQQAPKAYTTNYTVPMELMKRDRSLAMMSPMPSPHVSPQVMRKAGASSDGVLVPIGGAVPGQNVSLANQKLSRRTGPPVIVSTMASPDTSIRPQIMNGPMHPRPLVALLDGRDCTVEMPILKDLATVAFCDAQSTQEIHEKVLNEAVGAMMYHTITLTREDLEKFKALRIIIRIGSGYDNIDIKAAGEMGIAVCNIPSAAVEETADSTLCHILNLYRRNTWLYQAMREGTRVQSVEQIREVASGAARIRGETLGLIGFGRSGQAVAVRAKAFGFNVIFYDPYLQDGLERSLGVQRVYTLQDLLYQSDCVSLHCNLNEHNHHLINDFTIKQMRQGAFLVNTARGGLVDEKALAQALKEGRIRGAALDVHESEPFSFSQGPLKDAPNLICTPHTAWYSEQASLEMREAAATEIRRAITGRIPDSLRNCVNKEFFVTTAPWGVMEQQVHPELNGGAYRFPPGAVGVSPGGMGGQIESIMPGGVPGAHPLPPGTQPSLAPSPTQLLKHNDHREHLAKS</sequence>
<dbReference type="GO" id="GO:0006357">
    <property type="term" value="P:regulation of transcription by RNA polymerase II"/>
    <property type="evidence" value="ECO:0007669"/>
    <property type="project" value="TreeGrafter"/>
</dbReference>
<feature type="compositionally biased region" description="Polar residues" evidence="15">
    <location>
        <begin position="1282"/>
        <end position="1293"/>
    </location>
</feature>
<comment type="subcellular location">
    <subcellularLocation>
        <location evidence="1">Nucleus</location>
    </subcellularLocation>
    <subcellularLocation>
        <location evidence="13">Synapse</location>
    </subcellularLocation>
</comment>
<dbReference type="GO" id="GO:0045202">
    <property type="term" value="C:synapse"/>
    <property type="evidence" value="ECO:0007669"/>
    <property type="project" value="UniProtKB-SubCell"/>
</dbReference>
<feature type="region of interest" description="Disordered" evidence="15">
    <location>
        <begin position="331"/>
        <end position="487"/>
    </location>
</feature>
<dbReference type="GO" id="GO:0003714">
    <property type="term" value="F:transcription corepressor activity"/>
    <property type="evidence" value="ECO:0007669"/>
    <property type="project" value="InterPro"/>
</dbReference>
<dbReference type="InterPro" id="IPR006139">
    <property type="entry name" value="D-isomer_2_OHA_DH_cat_dom"/>
</dbReference>
<dbReference type="InterPro" id="IPR029753">
    <property type="entry name" value="D-isomer_DH_CS"/>
</dbReference>
<feature type="compositionally biased region" description="Polar residues" evidence="15">
    <location>
        <begin position="671"/>
        <end position="688"/>
    </location>
</feature>
<evidence type="ECO:0000259" key="16">
    <source>
        <dbReference type="Pfam" id="PF00389"/>
    </source>
</evidence>
<keyword evidence="18" id="KW-1185">Reference proteome</keyword>
<dbReference type="GO" id="GO:0005634">
    <property type="term" value="C:nucleus"/>
    <property type="evidence" value="ECO:0007669"/>
    <property type="project" value="UniProtKB-SubCell"/>
</dbReference>
<dbReference type="OrthoDB" id="298012at2759"/>
<keyword evidence="11" id="KW-0804">Transcription</keyword>
<dbReference type="GO" id="GO:0051287">
    <property type="term" value="F:NAD binding"/>
    <property type="evidence" value="ECO:0007669"/>
    <property type="project" value="InterPro"/>
</dbReference>
<organism evidence="18 19">
    <name type="scientific">Carassius auratus</name>
    <name type="common">Goldfish</name>
    <dbReference type="NCBI Taxonomy" id="7957"/>
    <lineage>
        <taxon>Eukaryota</taxon>
        <taxon>Metazoa</taxon>
        <taxon>Chordata</taxon>
        <taxon>Craniata</taxon>
        <taxon>Vertebrata</taxon>
        <taxon>Euteleostomi</taxon>
        <taxon>Actinopterygii</taxon>
        <taxon>Neopterygii</taxon>
        <taxon>Teleostei</taxon>
        <taxon>Ostariophysi</taxon>
        <taxon>Cypriniformes</taxon>
        <taxon>Cyprinidae</taxon>
        <taxon>Cyprininae</taxon>
        <taxon>Carassius</taxon>
    </lineage>
</organism>
<evidence type="ECO:0000313" key="19">
    <source>
        <dbReference type="RefSeq" id="XP_026085954.1"/>
    </source>
</evidence>
<evidence type="ECO:0000256" key="8">
    <source>
        <dbReference type="ARBA" id="ARBA00023015"/>
    </source>
</evidence>
<keyword evidence="3" id="KW-0488">Methylation</keyword>